<name>F3CII0_PSESG</name>
<protein>
    <submittedName>
        <fullName evidence="1">Uncharacterized protein</fullName>
    </submittedName>
</protein>
<dbReference type="HOGENOM" id="CLU_3281637_0_0_6"/>
<feature type="non-terminal residue" evidence="1">
    <location>
        <position position="42"/>
    </location>
</feature>
<reference evidence="1 2" key="1">
    <citation type="journal article" date="2011" name="PLoS Pathog.">
        <title>Dynamic evolution of pathogenicity revealed by sequencing and comparative genomics of 19 Pseudomonas syringae isolates.</title>
        <authorList>
            <person name="Baltrus D.A."/>
            <person name="Nishimura M.T."/>
            <person name="Romanchuk A."/>
            <person name="Chang J.H."/>
            <person name="Mukhtar M.S."/>
            <person name="Cherkis K."/>
            <person name="Roach J."/>
            <person name="Grant S.R."/>
            <person name="Jones C.D."/>
            <person name="Dangl J.L."/>
        </authorList>
    </citation>
    <scope>NUCLEOTIDE SEQUENCE [LARGE SCALE GENOMIC DNA]</scope>
    <source>
        <strain evidence="2">race 4</strain>
    </source>
</reference>
<sequence length="42" mass="4660">PVTADSHLIHTKILRRLRLAQALGFALLNQGLQISIYHPAGR</sequence>
<dbReference type="EMBL" id="ADWY01003555">
    <property type="protein sequence ID" value="EGH19072.1"/>
    <property type="molecule type" value="Genomic_DNA"/>
</dbReference>
<accession>F3CII0</accession>
<comment type="caution">
    <text evidence="1">The sequence shown here is derived from an EMBL/GenBank/DDBJ whole genome shotgun (WGS) entry which is preliminary data.</text>
</comment>
<dbReference type="AlphaFoldDB" id="F3CII0"/>
<evidence type="ECO:0000313" key="2">
    <source>
        <dbReference type="Proteomes" id="UP000005466"/>
    </source>
</evidence>
<dbReference type="Proteomes" id="UP000005466">
    <property type="component" value="Unassembled WGS sequence"/>
</dbReference>
<gene>
    <name evidence="1" type="ORF">Pgy4_39520</name>
</gene>
<feature type="non-terminal residue" evidence="1">
    <location>
        <position position="1"/>
    </location>
</feature>
<proteinExistence type="predicted"/>
<organism evidence="1 2">
    <name type="scientific">Pseudomonas savastanoi pv. glycinea str. race 4</name>
    <dbReference type="NCBI Taxonomy" id="875330"/>
    <lineage>
        <taxon>Bacteria</taxon>
        <taxon>Pseudomonadati</taxon>
        <taxon>Pseudomonadota</taxon>
        <taxon>Gammaproteobacteria</taxon>
        <taxon>Pseudomonadales</taxon>
        <taxon>Pseudomonadaceae</taxon>
        <taxon>Pseudomonas</taxon>
    </lineage>
</organism>
<evidence type="ECO:0000313" key="1">
    <source>
        <dbReference type="EMBL" id="EGH19072.1"/>
    </source>
</evidence>